<sequence length="99" mass="10668">MKLRDLVANSLPRVRGRKKKAPAAVAAQSPTVESTAQLETSGCLTSLDKKQAKRPSAVSRSASRDEGLELQGIAEASWRGNALYRGLEAARAVKFNSRM</sequence>
<evidence type="ECO:0000313" key="2">
    <source>
        <dbReference type="EMBL" id="CEK47729.1"/>
    </source>
</evidence>
<organism evidence="2">
    <name type="scientific">Arion vulgaris</name>
    <dbReference type="NCBI Taxonomy" id="1028688"/>
    <lineage>
        <taxon>Eukaryota</taxon>
        <taxon>Metazoa</taxon>
        <taxon>Spiralia</taxon>
        <taxon>Lophotrochozoa</taxon>
        <taxon>Mollusca</taxon>
        <taxon>Gastropoda</taxon>
        <taxon>Heterobranchia</taxon>
        <taxon>Euthyneura</taxon>
        <taxon>Panpulmonata</taxon>
        <taxon>Eupulmonata</taxon>
        <taxon>Stylommatophora</taxon>
        <taxon>Helicina</taxon>
        <taxon>Arionoidea</taxon>
        <taxon>Arionidae</taxon>
        <taxon>Arion</taxon>
    </lineage>
</organism>
<proteinExistence type="predicted"/>
<dbReference type="AlphaFoldDB" id="A0A0B6XUZ5"/>
<dbReference type="EMBL" id="HACG01000864">
    <property type="protein sequence ID" value="CEK47729.1"/>
    <property type="molecule type" value="Transcribed_RNA"/>
</dbReference>
<feature type="compositionally biased region" description="Polar residues" evidence="1">
    <location>
        <begin position="28"/>
        <end position="39"/>
    </location>
</feature>
<reference evidence="2" key="1">
    <citation type="submission" date="2014-12" db="EMBL/GenBank/DDBJ databases">
        <title>Insight into the proteome of Arion vulgaris.</title>
        <authorList>
            <person name="Aradska J."/>
            <person name="Bulat T."/>
            <person name="Smidak R."/>
            <person name="Sarate P."/>
            <person name="Gangsoo J."/>
            <person name="Sialana F."/>
            <person name="Bilban M."/>
            <person name="Lubec G."/>
        </authorList>
    </citation>
    <scope>NUCLEOTIDE SEQUENCE</scope>
    <source>
        <tissue evidence="2">Skin</tissue>
    </source>
</reference>
<accession>A0A0B6XUZ5</accession>
<feature type="region of interest" description="Disordered" evidence="1">
    <location>
        <begin position="1"/>
        <end position="39"/>
    </location>
</feature>
<gene>
    <name evidence="2" type="primary">ORF2090</name>
</gene>
<evidence type="ECO:0000256" key="1">
    <source>
        <dbReference type="SAM" id="MobiDB-lite"/>
    </source>
</evidence>
<name>A0A0B6XUZ5_9EUPU</name>
<feature type="non-terminal residue" evidence="2">
    <location>
        <position position="99"/>
    </location>
</feature>
<feature type="region of interest" description="Disordered" evidence="1">
    <location>
        <begin position="47"/>
        <end position="66"/>
    </location>
</feature>
<protein>
    <submittedName>
        <fullName evidence="2">Uncharacterized protein</fullName>
    </submittedName>
</protein>